<evidence type="ECO:0000313" key="2">
    <source>
        <dbReference type="Proteomes" id="UP000789901"/>
    </source>
</evidence>
<reference evidence="1 2" key="1">
    <citation type="submission" date="2021-06" db="EMBL/GenBank/DDBJ databases">
        <authorList>
            <person name="Kallberg Y."/>
            <person name="Tangrot J."/>
            <person name="Rosling A."/>
        </authorList>
    </citation>
    <scope>NUCLEOTIDE SEQUENCE [LARGE SCALE GENOMIC DNA]</scope>
    <source>
        <strain evidence="1 2">120-4 pot B 10/14</strain>
    </source>
</reference>
<protein>
    <submittedName>
        <fullName evidence="1">11353_t:CDS:1</fullName>
    </submittedName>
</protein>
<name>A0ABN7XDI7_GIGMA</name>
<keyword evidence="2" id="KW-1185">Reference proteome</keyword>
<evidence type="ECO:0000313" key="1">
    <source>
        <dbReference type="EMBL" id="CAG8852491.1"/>
    </source>
</evidence>
<gene>
    <name evidence="1" type="ORF">GMARGA_LOCUS41312</name>
</gene>
<proteinExistence type="predicted"/>
<accession>A0ABN7XDI7</accession>
<organism evidence="1 2">
    <name type="scientific">Gigaspora margarita</name>
    <dbReference type="NCBI Taxonomy" id="4874"/>
    <lineage>
        <taxon>Eukaryota</taxon>
        <taxon>Fungi</taxon>
        <taxon>Fungi incertae sedis</taxon>
        <taxon>Mucoromycota</taxon>
        <taxon>Glomeromycotina</taxon>
        <taxon>Glomeromycetes</taxon>
        <taxon>Diversisporales</taxon>
        <taxon>Gigasporaceae</taxon>
        <taxon>Gigaspora</taxon>
    </lineage>
</organism>
<dbReference type="Proteomes" id="UP000789901">
    <property type="component" value="Unassembled WGS sequence"/>
</dbReference>
<sequence>MLNDKKIDNEDFFNEILNDDKMLIDSDSEMQNNEESDKIIGKALNIEEIPSI</sequence>
<feature type="non-terminal residue" evidence="1">
    <location>
        <position position="52"/>
    </location>
</feature>
<comment type="caution">
    <text evidence="1">The sequence shown here is derived from an EMBL/GenBank/DDBJ whole genome shotgun (WGS) entry which is preliminary data.</text>
</comment>
<dbReference type="EMBL" id="CAJVQB010112521">
    <property type="protein sequence ID" value="CAG8852491.1"/>
    <property type="molecule type" value="Genomic_DNA"/>
</dbReference>